<evidence type="ECO:0000313" key="2">
    <source>
        <dbReference type="EMBL" id="HIZ73477.1"/>
    </source>
</evidence>
<organism evidence="2 3">
    <name type="scientific">Candidatus Gallimonas intestinavium</name>
    <dbReference type="NCBI Taxonomy" id="2838603"/>
    <lineage>
        <taxon>Bacteria</taxon>
        <taxon>Bacillati</taxon>
        <taxon>Bacillota</taxon>
        <taxon>Clostridia</taxon>
        <taxon>Candidatus Gallimonas</taxon>
    </lineage>
</organism>
<dbReference type="AlphaFoldDB" id="A0A9D2K0J0"/>
<protein>
    <submittedName>
        <fullName evidence="2">Uncharacterized protein</fullName>
    </submittedName>
</protein>
<evidence type="ECO:0000256" key="1">
    <source>
        <dbReference type="SAM" id="Phobius"/>
    </source>
</evidence>
<dbReference type="Proteomes" id="UP000824102">
    <property type="component" value="Unassembled WGS sequence"/>
</dbReference>
<dbReference type="EMBL" id="DXBB01000114">
    <property type="protein sequence ID" value="HIZ73477.1"/>
    <property type="molecule type" value="Genomic_DNA"/>
</dbReference>
<comment type="caution">
    <text evidence="2">The sequence shown here is derived from an EMBL/GenBank/DDBJ whole genome shotgun (WGS) entry which is preliminary data.</text>
</comment>
<feature type="transmembrane region" description="Helical" evidence="1">
    <location>
        <begin position="51"/>
        <end position="73"/>
    </location>
</feature>
<reference evidence="2" key="1">
    <citation type="journal article" date="2021" name="PeerJ">
        <title>Extensive microbial diversity within the chicken gut microbiome revealed by metagenomics and culture.</title>
        <authorList>
            <person name="Gilroy R."/>
            <person name="Ravi A."/>
            <person name="Getino M."/>
            <person name="Pursley I."/>
            <person name="Horton D.L."/>
            <person name="Alikhan N.F."/>
            <person name="Baker D."/>
            <person name="Gharbi K."/>
            <person name="Hall N."/>
            <person name="Watson M."/>
            <person name="Adriaenssens E.M."/>
            <person name="Foster-Nyarko E."/>
            <person name="Jarju S."/>
            <person name="Secka A."/>
            <person name="Antonio M."/>
            <person name="Oren A."/>
            <person name="Chaudhuri R.R."/>
            <person name="La Ragione R."/>
            <person name="Hildebrand F."/>
            <person name="Pallen M.J."/>
        </authorList>
    </citation>
    <scope>NUCLEOTIDE SEQUENCE</scope>
    <source>
        <strain evidence="2">ChiW7-2402</strain>
    </source>
</reference>
<gene>
    <name evidence="2" type="ORF">H9964_07840</name>
</gene>
<feature type="transmembrane region" description="Helical" evidence="1">
    <location>
        <begin position="7"/>
        <end position="31"/>
    </location>
</feature>
<reference evidence="2" key="2">
    <citation type="submission" date="2021-04" db="EMBL/GenBank/DDBJ databases">
        <authorList>
            <person name="Gilroy R."/>
        </authorList>
    </citation>
    <scope>NUCLEOTIDE SEQUENCE</scope>
    <source>
        <strain evidence="2">ChiW7-2402</strain>
    </source>
</reference>
<keyword evidence="1" id="KW-0812">Transmembrane</keyword>
<name>A0A9D2K0J0_9FIRM</name>
<keyword evidence="1" id="KW-0472">Membrane</keyword>
<proteinExistence type="predicted"/>
<accession>A0A9D2K0J0</accession>
<evidence type="ECO:0000313" key="3">
    <source>
        <dbReference type="Proteomes" id="UP000824102"/>
    </source>
</evidence>
<sequence length="163" mass="18549">MNEKKHYPFCFSTLMLILFWAGLLLALAGFALTVWRFAAFLADGAPSPYGWAQYAILFLIAIFLAALLASILIRSQYVIGDKFITLQLGFLRIRYPLKDLKHIHHFRGSNKLALYFEGEKPSYAAVVIQSSLFEGFVRELLARCPSADFSFSTPEEEDEEKKK</sequence>
<keyword evidence="1" id="KW-1133">Transmembrane helix</keyword>